<evidence type="ECO:0000313" key="2">
    <source>
        <dbReference type="EMBL" id="SFW46238.1"/>
    </source>
</evidence>
<dbReference type="GO" id="GO:0000272">
    <property type="term" value="P:polysaccharide catabolic process"/>
    <property type="evidence" value="ECO:0007669"/>
    <property type="project" value="InterPro"/>
</dbReference>
<evidence type="ECO:0000259" key="1">
    <source>
        <dbReference type="PROSITE" id="PS51766"/>
    </source>
</evidence>
<dbReference type="PANTHER" id="PTHR40050:SF1">
    <property type="entry name" value="INNER SPORE COAT PROTEIN H"/>
    <property type="match status" value="1"/>
</dbReference>
<name>A0A1K1PHW0_RUMFL</name>
<dbReference type="Proteomes" id="UP000183461">
    <property type="component" value="Unassembled WGS sequence"/>
</dbReference>
<feature type="domain" description="Dockerin" evidence="1">
    <location>
        <begin position="575"/>
        <end position="636"/>
    </location>
</feature>
<sequence length="636" mass="73660">MKKIISIICATAAVLYTSCSMMPLRTAFSAEESSIIEEQLDMPIISIDTLGKEIYTKSEYAPSKVTIWDKNGELEIPETEVQIRLRGNSTLYCEKKSYKFKFDKKQNPLGIGDGPGKGWNLLANYYDTSLLRNMAAYHLGDMLDNIPYSANCRSVEVYVNGSYQGVYLLCEDINVNKNRLAITEKPELVEGNGYLLEMTRACTDEHFEVDNAYYDIKSKLSDDYPTELMQKEYISNYLAKSLNVLRRQVKARAEELIDIPSLVDNFIANELCKNNDIGWGSFYLCKDAGGKLTFAPMWDYDLAFGNFDVYKGFDSPYGINEFDINASNSNSNQWYCYALQNDWFREAVTARWKEVSERVKTLPDYVKEEAKTNMRSYIRNFNMWAPRGKELFIETDSIAKFTEYQEHTDYLSEWITERIQWLDGYLNSEDFKNGVFLDENNKPVDVENAFAVSKIMLSDISGNFDYESLGFDIETNKWSSIKLMRFWFRAGHKYRLSFDISGDPTTELNYQLKSEKTEFFFDLNDTIPVTEEKTHYEKEFESDYTYYSYYYVINFTGGGKVNVENLSFVDITPKELAIQGDVNDDGQYDLSDFVLFQKWLLGSPTAHLDNWEAADLCKDNRLDVFDLCLMRRRLIG</sequence>
<dbReference type="Pfam" id="PF00404">
    <property type="entry name" value="Dockerin_1"/>
    <property type="match status" value="1"/>
</dbReference>
<gene>
    <name evidence="2" type="ORF">SAMN02910280_2734</name>
</gene>
<dbReference type="PROSITE" id="PS51766">
    <property type="entry name" value="DOCKERIN"/>
    <property type="match status" value="1"/>
</dbReference>
<dbReference type="SUPFAM" id="SSF49785">
    <property type="entry name" value="Galactose-binding domain-like"/>
    <property type="match status" value="1"/>
</dbReference>
<reference evidence="2 3" key="1">
    <citation type="submission" date="2016-11" db="EMBL/GenBank/DDBJ databases">
        <authorList>
            <person name="Jaros S."/>
            <person name="Januszkiewicz K."/>
            <person name="Wedrychowicz H."/>
        </authorList>
    </citation>
    <scope>NUCLEOTIDE SEQUENCE [LARGE SCALE GENOMIC DNA]</scope>
    <source>
        <strain evidence="2 3">YL228</strain>
    </source>
</reference>
<protein>
    <submittedName>
        <fullName evidence="2">CotH protein</fullName>
    </submittedName>
</protein>
<dbReference type="InterPro" id="IPR016134">
    <property type="entry name" value="Dockerin_dom"/>
</dbReference>
<dbReference type="Gene3D" id="2.60.120.260">
    <property type="entry name" value="Galactose-binding domain-like"/>
    <property type="match status" value="1"/>
</dbReference>
<dbReference type="CDD" id="cd14256">
    <property type="entry name" value="Dockerin_I"/>
    <property type="match status" value="1"/>
</dbReference>
<dbReference type="Pfam" id="PF08757">
    <property type="entry name" value="CotH"/>
    <property type="match status" value="1"/>
</dbReference>
<dbReference type="Gene3D" id="1.10.1330.10">
    <property type="entry name" value="Dockerin domain"/>
    <property type="match status" value="1"/>
</dbReference>
<proteinExistence type="predicted"/>
<evidence type="ECO:0000313" key="3">
    <source>
        <dbReference type="Proteomes" id="UP000183461"/>
    </source>
</evidence>
<dbReference type="EMBL" id="FPIP01000008">
    <property type="protein sequence ID" value="SFW46238.1"/>
    <property type="molecule type" value="Genomic_DNA"/>
</dbReference>
<organism evidence="2 3">
    <name type="scientific">Ruminococcus flavefaciens</name>
    <dbReference type="NCBI Taxonomy" id="1265"/>
    <lineage>
        <taxon>Bacteria</taxon>
        <taxon>Bacillati</taxon>
        <taxon>Bacillota</taxon>
        <taxon>Clostridia</taxon>
        <taxon>Eubacteriales</taxon>
        <taxon>Oscillospiraceae</taxon>
        <taxon>Ruminococcus</taxon>
    </lineage>
</organism>
<dbReference type="InterPro" id="IPR002105">
    <property type="entry name" value="Dockerin_1_rpt"/>
</dbReference>
<dbReference type="InterPro" id="IPR014867">
    <property type="entry name" value="Spore_coat_CotH_CotH2/3/7"/>
</dbReference>
<dbReference type="PANTHER" id="PTHR40050">
    <property type="entry name" value="INNER SPORE COAT PROTEIN H"/>
    <property type="match status" value="1"/>
</dbReference>
<dbReference type="InterPro" id="IPR036439">
    <property type="entry name" value="Dockerin_dom_sf"/>
</dbReference>
<accession>A0A1K1PHW0</accession>
<dbReference type="SUPFAM" id="SSF63446">
    <property type="entry name" value="Type I dockerin domain"/>
    <property type="match status" value="1"/>
</dbReference>
<dbReference type="InterPro" id="IPR008979">
    <property type="entry name" value="Galactose-bd-like_sf"/>
</dbReference>
<dbReference type="AlphaFoldDB" id="A0A1K1PHW0"/>
<dbReference type="RefSeq" id="WP_072300931.1">
    <property type="nucleotide sequence ID" value="NZ_FPIP01000008.1"/>
</dbReference>
<dbReference type="GO" id="GO:0004553">
    <property type="term" value="F:hydrolase activity, hydrolyzing O-glycosyl compounds"/>
    <property type="evidence" value="ECO:0007669"/>
    <property type="project" value="InterPro"/>
</dbReference>